<dbReference type="AlphaFoldDB" id="A0A4Y8Q5N0"/>
<keyword evidence="10 15" id="KW-0472">Membrane</keyword>
<keyword evidence="9" id="KW-0443">Lipid metabolism</keyword>
<keyword evidence="5" id="KW-0444">Lipid biosynthesis</keyword>
<comment type="caution">
    <text evidence="16">The sequence shown here is derived from an EMBL/GenBank/DDBJ whole genome shotgun (WGS) entry which is preliminary data.</text>
</comment>
<evidence type="ECO:0000256" key="12">
    <source>
        <dbReference type="ARBA" id="ARBA00023264"/>
    </source>
</evidence>
<protein>
    <recommendedName>
        <fullName evidence="13">Phosphatidylglycerophosphate synthase</fullName>
    </recommendedName>
</protein>
<dbReference type="InterPro" id="IPR004570">
    <property type="entry name" value="Phosphatidylglycerol_P_synth"/>
</dbReference>
<comment type="pathway">
    <text evidence="3">Lipid metabolism.</text>
</comment>
<dbReference type="Proteomes" id="UP000298246">
    <property type="component" value="Unassembled WGS sequence"/>
</dbReference>
<feature type="transmembrane region" description="Helical" evidence="15">
    <location>
        <begin position="12"/>
        <end position="38"/>
    </location>
</feature>
<dbReference type="GO" id="GO:0016020">
    <property type="term" value="C:membrane"/>
    <property type="evidence" value="ECO:0007669"/>
    <property type="project" value="UniProtKB-SubCell"/>
</dbReference>
<accession>A0A4Y8Q5N0</accession>
<comment type="similarity">
    <text evidence="4 14">Belongs to the CDP-alcohol phosphatidyltransferase class-I family.</text>
</comment>
<feature type="transmembrane region" description="Helical" evidence="15">
    <location>
        <begin position="59"/>
        <end position="78"/>
    </location>
</feature>
<gene>
    <name evidence="16" type="ORF">B5M42_08350</name>
</gene>
<proteinExistence type="inferred from homology"/>
<dbReference type="EMBL" id="MYFO01000008">
    <property type="protein sequence ID" value="TFE88912.1"/>
    <property type="molecule type" value="Genomic_DNA"/>
</dbReference>
<evidence type="ECO:0000256" key="6">
    <source>
        <dbReference type="ARBA" id="ARBA00022679"/>
    </source>
</evidence>
<keyword evidence="11" id="KW-0594">Phospholipid biosynthesis</keyword>
<sequence length="164" mass="18098">MLTISRFILIPVYSVVFFYGYIKVAFLVLLLAGLTDILDGYIARRRGQVTVVGSMLDPLADKAMMIVVILSLLLSHMIPWQAAAAIFARDAGMIAGSAFFHFRGKLTVPANMLGKLTTVLFYIAILLIVFKAPLALPYLWGVIGISMIATLIYIVQFAILNKRD</sequence>
<evidence type="ECO:0000256" key="13">
    <source>
        <dbReference type="ARBA" id="ARBA00033018"/>
    </source>
</evidence>
<evidence type="ECO:0000256" key="8">
    <source>
        <dbReference type="ARBA" id="ARBA00022989"/>
    </source>
</evidence>
<evidence type="ECO:0000313" key="16">
    <source>
        <dbReference type="EMBL" id="TFE88912.1"/>
    </source>
</evidence>
<evidence type="ECO:0000256" key="14">
    <source>
        <dbReference type="RuleBase" id="RU003750"/>
    </source>
</evidence>
<dbReference type="PANTHER" id="PTHR14269">
    <property type="entry name" value="CDP-DIACYLGLYCEROL--GLYCEROL-3-PHOSPHATE 3-PHOSPHATIDYLTRANSFERASE-RELATED"/>
    <property type="match status" value="1"/>
</dbReference>
<dbReference type="InterPro" id="IPR050324">
    <property type="entry name" value="CDP-alcohol_PTase-I"/>
</dbReference>
<evidence type="ECO:0000256" key="5">
    <source>
        <dbReference type="ARBA" id="ARBA00022516"/>
    </source>
</evidence>
<keyword evidence="17" id="KW-1185">Reference proteome</keyword>
<feature type="transmembrane region" description="Helical" evidence="15">
    <location>
        <begin position="138"/>
        <end position="160"/>
    </location>
</feature>
<feature type="transmembrane region" description="Helical" evidence="15">
    <location>
        <begin position="114"/>
        <end position="132"/>
    </location>
</feature>
<evidence type="ECO:0000256" key="9">
    <source>
        <dbReference type="ARBA" id="ARBA00023098"/>
    </source>
</evidence>
<reference evidence="16 17" key="1">
    <citation type="submission" date="2017-03" db="EMBL/GenBank/DDBJ databases">
        <title>Isolation of Levoglucosan Utilizing Bacteria.</title>
        <authorList>
            <person name="Arya A.S."/>
        </authorList>
    </citation>
    <scope>NUCLEOTIDE SEQUENCE [LARGE SCALE GENOMIC DNA]</scope>
    <source>
        <strain evidence="16 17">MEC069</strain>
    </source>
</reference>
<keyword evidence="12" id="KW-1208">Phospholipid metabolism</keyword>
<dbReference type="InterPro" id="IPR048254">
    <property type="entry name" value="CDP_ALCOHOL_P_TRANSF_CS"/>
</dbReference>
<evidence type="ECO:0000313" key="17">
    <source>
        <dbReference type="Proteomes" id="UP000298246"/>
    </source>
</evidence>
<keyword evidence="7 15" id="KW-0812">Transmembrane</keyword>
<evidence type="ECO:0000256" key="15">
    <source>
        <dbReference type="SAM" id="Phobius"/>
    </source>
</evidence>
<keyword evidence="6 14" id="KW-0808">Transferase</keyword>
<dbReference type="GO" id="GO:0008444">
    <property type="term" value="F:CDP-diacylglycerol-glycerol-3-phosphate 3-phosphatidyltransferase activity"/>
    <property type="evidence" value="ECO:0007669"/>
    <property type="project" value="InterPro"/>
</dbReference>
<dbReference type="OrthoDB" id="9796672at2"/>
<dbReference type="InterPro" id="IPR000462">
    <property type="entry name" value="CDP-OH_P_trans"/>
</dbReference>
<evidence type="ECO:0000256" key="7">
    <source>
        <dbReference type="ARBA" id="ARBA00022692"/>
    </source>
</evidence>
<dbReference type="Pfam" id="PF01066">
    <property type="entry name" value="CDP-OH_P_transf"/>
    <property type="match status" value="1"/>
</dbReference>
<evidence type="ECO:0000256" key="2">
    <source>
        <dbReference type="ARBA" id="ARBA00004141"/>
    </source>
</evidence>
<dbReference type="Gene3D" id="1.20.120.1760">
    <property type="match status" value="1"/>
</dbReference>
<dbReference type="PROSITE" id="PS00379">
    <property type="entry name" value="CDP_ALCOHOL_P_TRANSF"/>
    <property type="match status" value="1"/>
</dbReference>
<keyword evidence="8 15" id="KW-1133">Transmembrane helix</keyword>
<evidence type="ECO:0000256" key="10">
    <source>
        <dbReference type="ARBA" id="ARBA00023136"/>
    </source>
</evidence>
<dbReference type="PIRSF" id="PIRSF000847">
    <property type="entry name" value="Phos_ph_gly_syn"/>
    <property type="match status" value="1"/>
</dbReference>
<comment type="function">
    <text evidence="1">This protein catalyzes the committed step to the synthesis of the acidic phospholipids.</text>
</comment>
<dbReference type="UniPathway" id="UPA00084">
    <property type="reaction ID" value="UER00503"/>
</dbReference>
<evidence type="ECO:0000256" key="11">
    <source>
        <dbReference type="ARBA" id="ARBA00023209"/>
    </source>
</evidence>
<evidence type="ECO:0000256" key="1">
    <source>
        <dbReference type="ARBA" id="ARBA00003973"/>
    </source>
</evidence>
<organism evidence="16 17">
    <name type="scientific">Paenibacillus athensensis</name>
    <dbReference type="NCBI Taxonomy" id="1967502"/>
    <lineage>
        <taxon>Bacteria</taxon>
        <taxon>Bacillati</taxon>
        <taxon>Bacillota</taxon>
        <taxon>Bacilli</taxon>
        <taxon>Bacillales</taxon>
        <taxon>Paenibacillaceae</taxon>
        <taxon>Paenibacillus</taxon>
    </lineage>
</organism>
<comment type="subcellular location">
    <subcellularLocation>
        <location evidence="2">Membrane</location>
        <topology evidence="2">Multi-pass membrane protein</topology>
    </subcellularLocation>
</comment>
<dbReference type="PANTHER" id="PTHR14269:SF11">
    <property type="entry name" value="CDP-DIACYLGLYCEROL--GLYCEROL-3-PHOSPHATE 3-PHOSPHATIDYLTRANSFERASE"/>
    <property type="match status" value="1"/>
</dbReference>
<evidence type="ECO:0000256" key="3">
    <source>
        <dbReference type="ARBA" id="ARBA00005189"/>
    </source>
</evidence>
<dbReference type="GO" id="GO:0006655">
    <property type="term" value="P:phosphatidylglycerol biosynthetic process"/>
    <property type="evidence" value="ECO:0007669"/>
    <property type="project" value="UniProtKB-UniPathway"/>
</dbReference>
<name>A0A4Y8Q5N0_9BACL</name>
<dbReference type="InterPro" id="IPR043130">
    <property type="entry name" value="CDP-OH_PTrfase_TM_dom"/>
</dbReference>
<evidence type="ECO:0000256" key="4">
    <source>
        <dbReference type="ARBA" id="ARBA00010441"/>
    </source>
</evidence>